<feature type="transmembrane region" description="Helical" evidence="6">
    <location>
        <begin position="373"/>
        <end position="399"/>
    </location>
</feature>
<organism evidence="9 10">
    <name type="scientific">Cecembia rubra</name>
    <dbReference type="NCBI Taxonomy" id="1485585"/>
    <lineage>
        <taxon>Bacteria</taxon>
        <taxon>Pseudomonadati</taxon>
        <taxon>Bacteroidota</taxon>
        <taxon>Cytophagia</taxon>
        <taxon>Cytophagales</taxon>
        <taxon>Cyclobacteriaceae</taxon>
        <taxon>Cecembia</taxon>
    </lineage>
</organism>
<evidence type="ECO:0000256" key="5">
    <source>
        <dbReference type="ARBA" id="ARBA00023136"/>
    </source>
</evidence>
<evidence type="ECO:0000256" key="1">
    <source>
        <dbReference type="ARBA" id="ARBA00004651"/>
    </source>
</evidence>
<keyword evidence="4 6" id="KW-1133">Transmembrane helix</keyword>
<comment type="subcellular location">
    <subcellularLocation>
        <location evidence="1">Cell membrane</location>
        <topology evidence="1">Multi-pass membrane protein</topology>
    </subcellularLocation>
</comment>
<feature type="transmembrane region" description="Helical" evidence="6">
    <location>
        <begin position="420"/>
        <end position="439"/>
    </location>
</feature>
<evidence type="ECO:0000256" key="2">
    <source>
        <dbReference type="ARBA" id="ARBA00022475"/>
    </source>
</evidence>
<keyword evidence="3 6" id="KW-0812">Transmembrane</keyword>
<dbReference type="GO" id="GO:0022857">
    <property type="term" value="F:transmembrane transporter activity"/>
    <property type="evidence" value="ECO:0007669"/>
    <property type="project" value="TreeGrafter"/>
</dbReference>
<dbReference type="GO" id="GO:0005886">
    <property type="term" value="C:plasma membrane"/>
    <property type="evidence" value="ECO:0007669"/>
    <property type="project" value="UniProtKB-SubCell"/>
</dbReference>
<feature type="domain" description="MacB-like periplasmic core" evidence="8">
    <location>
        <begin position="21"/>
        <end position="236"/>
    </location>
</feature>
<accession>A0A2P8DYD3</accession>
<feature type="transmembrane region" description="Helical" evidence="6">
    <location>
        <begin position="279"/>
        <end position="302"/>
    </location>
</feature>
<evidence type="ECO:0000259" key="7">
    <source>
        <dbReference type="Pfam" id="PF02687"/>
    </source>
</evidence>
<dbReference type="InterPro" id="IPR050250">
    <property type="entry name" value="Macrolide_Exporter_MacB"/>
</dbReference>
<evidence type="ECO:0000313" key="10">
    <source>
        <dbReference type="Proteomes" id="UP000240708"/>
    </source>
</evidence>
<evidence type="ECO:0000256" key="3">
    <source>
        <dbReference type="ARBA" id="ARBA00022692"/>
    </source>
</evidence>
<proteinExistence type="predicted"/>
<name>A0A2P8DYD3_9BACT</name>
<feature type="transmembrane region" description="Helical" evidence="6">
    <location>
        <begin position="20"/>
        <end position="41"/>
    </location>
</feature>
<feature type="transmembrane region" description="Helical" evidence="6">
    <location>
        <begin position="731"/>
        <end position="752"/>
    </location>
</feature>
<keyword evidence="10" id="KW-1185">Reference proteome</keyword>
<dbReference type="InterPro" id="IPR025857">
    <property type="entry name" value="MacB_PCD"/>
</dbReference>
<feature type="transmembrane region" description="Helical" evidence="6">
    <location>
        <begin position="331"/>
        <end position="353"/>
    </location>
</feature>
<gene>
    <name evidence="9" type="ORF">CLV48_1106</name>
</gene>
<reference evidence="9 10" key="1">
    <citation type="submission" date="2018-03" db="EMBL/GenBank/DDBJ databases">
        <title>Genomic Encyclopedia of Archaeal and Bacterial Type Strains, Phase II (KMG-II): from individual species to whole genera.</title>
        <authorList>
            <person name="Goeker M."/>
        </authorList>
    </citation>
    <scope>NUCLEOTIDE SEQUENCE [LARGE SCALE GENOMIC DNA]</scope>
    <source>
        <strain evidence="9 10">DSM 28057</strain>
    </source>
</reference>
<keyword evidence="5 6" id="KW-0472">Membrane</keyword>
<comment type="caution">
    <text evidence="9">The sequence shown here is derived from an EMBL/GenBank/DDBJ whole genome shotgun (WGS) entry which is preliminary data.</text>
</comment>
<feature type="domain" description="ABC3 transporter permease C-terminal" evidence="7">
    <location>
        <begin position="287"/>
        <end position="400"/>
    </location>
</feature>
<dbReference type="InterPro" id="IPR003838">
    <property type="entry name" value="ABC3_permease_C"/>
</dbReference>
<evidence type="ECO:0000313" key="9">
    <source>
        <dbReference type="EMBL" id="PSL02224.1"/>
    </source>
</evidence>
<dbReference type="PANTHER" id="PTHR30572">
    <property type="entry name" value="MEMBRANE COMPONENT OF TRANSPORTER-RELATED"/>
    <property type="match status" value="1"/>
</dbReference>
<evidence type="ECO:0000259" key="8">
    <source>
        <dbReference type="Pfam" id="PF12704"/>
    </source>
</evidence>
<evidence type="ECO:0000256" key="4">
    <source>
        <dbReference type="ARBA" id="ARBA00022989"/>
    </source>
</evidence>
<dbReference type="Proteomes" id="UP000240708">
    <property type="component" value="Unassembled WGS sequence"/>
</dbReference>
<dbReference type="Pfam" id="PF12704">
    <property type="entry name" value="MacB_PCD"/>
    <property type="match status" value="1"/>
</dbReference>
<feature type="transmembrane region" description="Helical" evidence="6">
    <location>
        <begin position="679"/>
        <end position="700"/>
    </location>
</feature>
<sequence length="799" mass="89519">MLKNYILVALRNMKRQKIYFFINTFGLSIGIAFCLLIILFIKDEYSYDKFHPEHEKIFRISMVENYPDGREYFNISTAQILGPTMQENFPQINDIIRTGAQSSMVKSKEENFQETILTADPDFFSKFNFPLVSGEPSMVLDKINNLVITENYALKYFDNQDPIGKSLTLKFGDIEEDFVISGVTKDPPTNSSIQFNMVIPFENTVRNTAEKARTNFFYVNVYTYAFLDEPSKSQQVEAGFNGLFKKLFPDFQGEVSVKLQPIASIRLDTSYPQAASDPLYSYILSGLALLVILIAIINFVTLSVGKSIDRAKEVGIRKVLGAIRKQLIGQFWGEAIIISFFSLCLALLMAELALPKFNNLSGKSIPNVLTIDIMYISLFIATLVGFLAGFYPSVFLSKFKPVEVLKGKLKVEDAGLMRKSLVVFQFVISVSLIVCALAMNKQMKFIQTKNLGFYKEQVIAIPTGLNEANSLALADRLKNKIGNRNDVVDVGTSFFAISQEWGNGSFIDADGIYRSMAFNVIDADFLNTMGIGMAYGRNFYQNNDSDLNQSLIVNEALVRDFGWEDPIGKSLPGKDFPAHQIVGVVKDFHYSSLKDEIKPLILTMSGSLLNGFEDIMFSTSPARKITVRAKSEDLMEFIASLEAAWKEVAPGQEFSYFFLDQSLANQYQSETRIGNIMDYSSFFALLIACLGLFSLATLIIKKRVKEIGIRKVLGASELTIVQMFSFEFLKLILVSILISVPLTLFLIGKWMQSFAYKTEIGADIYLIAGISSVIIAMLTVGYHAIKASLMDPVNSLRSN</sequence>
<evidence type="ECO:0000256" key="6">
    <source>
        <dbReference type="SAM" id="Phobius"/>
    </source>
</evidence>
<feature type="domain" description="ABC3 transporter permease C-terminal" evidence="7">
    <location>
        <begin position="681"/>
        <end position="788"/>
    </location>
</feature>
<protein>
    <submittedName>
        <fullName evidence="9">Putative ABC transport system permease protein</fullName>
    </submittedName>
</protein>
<dbReference type="AlphaFoldDB" id="A0A2P8DYD3"/>
<keyword evidence="2" id="KW-1003">Cell membrane</keyword>
<dbReference type="Pfam" id="PF02687">
    <property type="entry name" value="FtsX"/>
    <property type="match status" value="2"/>
</dbReference>
<dbReference type="PANTHER" id="PTHR30572:SF18">
    <property type="entry name" value="ABC-TYPE MACROLIDE FAMILY EXPORT SYSTEM PERMEASE COMPONENT 2"/>
    <property type="match status" value="1"/>
</dbReference>
<dbReference type="EMBL" id="PYGF01000010">
    <property type="protein sequence ID" value="PSL02224.1"/>
    <property type="molecule type" value="Genomic_DNA"/>
</dbReference>
<feature type="transmembrane region" description="Helical" evidence="6">
    <location>
        <begin position="764"/>
        <end position="785"/>
    </location>
</feature>